<reference evidence="1 2" key="1">
    <citation type="submission" date="2019-01" db="EMBL/GenBank/DDBJ databases">
        <title>Genomic insights into a novel species Rhodoferax sp.</title>
        <authorList>
            <person name="Jin L."/>
        </authorList>
    </citation>
    <scope>NUCLEOTIDE SEQUENCE [LARGE SCALE GENOMIC DNA]</scope>
    <source>
        <strain evidence="1 2">CHu59-6-5</strain>
    </source>
</reference>
<dbReference type="KEGG" id="rhf:EUB48_02895"/>
<sequence>MFSVLVATGCAGKPFQPIPPKLKQWDKEGVSIEGVKAALIECGYDNPFNGFQAQKKVAMNELIRADRCMEQKGFHYLLSDRKSICDDKFLSSFPACTDGAILDGSNPAWGSP</sequence>
<evidence type="ECO:0000313" key="2">
    <source>
        <dbReference type="Proteomes" id="UP000316798"/>
    </source>
</evidence>
<keyword evidence="2" id="KW-1185">Reference proteome</keyword>
<evidence type="ECO:0000313" key="1">
    <source>
        <dbReference type="EMBL" id="QDL36364.1"/>
    </source>
</evidence>
<dbReference type="RefSeq" id="WP_142817536.1">
    <property type="nucleotide sequence ID" value="NZ_CP035503.1"/>
</dbReference>
<gene>
    <name evidence="1" type="ORF">EUB48_02895</name>
</gene>
<protein>
    <submittedName>
        <fullName evidence="1">Uncharacterized protein</fullName>
    </submittedName>
</protein>
<accession>A0A515D7G8</accession>
<proteinExistence type="predicted"/>
<dbReference type="OrthoDB" id="8781958at2"/>
<organism evidence="1 2">
    <name type="scientific">Rhodoferax sediminis</name>
    <dbReference type="NCBI Taxonomy" id="2509614"/>
    <lineage>
        <taxon>Bacteria</taxon>
        <taxon>Pseudomonadati</taxon>
        <taxon>Pseudomonadota</taxon>
        <taxon>Betaproteobacteria</taxon>
        <taxon>Burkholderiales</taxon>
        <taxon>Comamonadaceae</taxon>
        <taxon>Rhodoferax</taxon>
    </lineage>
</organism>
<dbReference type="EMBL" id="CP035503">
    <property type="protein sequence ID" value="QDL36364.1"/>
    <property type="molecule type" value="Genomic_DNA"/>
</dbReference>
<dbReference type="Proteomes" id="UP000316798">
    <property type="component" value="Chromosome"/>
</dbReference>
<name>A0A515D7G8_9BURK</name>
<dbReference type="AlphaFoldDB" id="A0A515D7G8"/>